<organism evidence="2 3">
    <name type="scientific">Diabrotica balteata</name>
    <name type="common">Banded cucumber beetle</name>
    <dbReference type="NCBI Taxonomy" id="107213"/>
    <lineage>
        <taxon>Eukaryota</taxon>
        <taxon>Metazoa</taxon>
        <taxon>Ecdysozoa</taxon>
        <taxon>Arthropoda</taxon>
        <taxon>Hexapoda</taxon>
        <taxon>Insecta</taxon>
        <taxon>Pterygota</taxon>
        <taxon>Neoptera</taxon>
        <taxon>Endopterygota</taxon>
        <taxon>Coleoptera</taxon>
        <taxon>Polyphaga</taxon>
        <taxon>Cucujiformia</taxon>
        <taxon>Chrysomeloidea</taxon>
        <taxon>Chrysomelidae</taxon>
        <taxon>Galerucinae</taxon>
        <taxon>Diabroticina</taxon>
        <taxon>Diabroticites</taxon>
        <taxon>Diabrotica</taxon>
    </lineage>
</organism>
<name>A0A9N9T6V7_DIABA</name>
<dbReference type="Gene3D" id="1.10.3560.10">
    <property type="entry name" value="yst0336 like domain"/>
    <property type="match status" value="1"/>
</dbReference>
<dbReference type="Proteomes" id="UP001153709">
    <property type="component" value="Chromosome 6"/>
</dbReference>
<dbReference type="EMBL" id="OU898281">
    <property type="protein sequence ID" value="CAG9835550.1"/>
    <property type="molecule type" value="Genomic_DNA"/>
</dbReference>
<reference evidence="2" key="1">
    <citation type="submission" date="2022-01" db="EMBL/GenBank/DDBJ databases">
        <authorList>
            <person name="King R."/>
        </authorList>
    </citation>
    <scope>NUCLEOTIDE SEQUENCE</scope>
</reference>
<sequence>MDVLSRPAEEFENDQTVETMWAIKAFEHAEVYFNILCSVDPKLLKLTPVDDLIYKVFREEFPKLEVEVIKENELKSTKEKGKWRPFCERFKNVVEDYSYGTLLRADAKDDYKEDNTILVTRIQFYAIELARNREGVNDVLRKKFWPESKEEKED</sequence>
<dbReference type="InterPro" id="IPR008476">
    <property type="entry name" value="PBDC1_metazoa/fungi"/>
</dbReference>
<accession>A0A9N9T6V7</accession>
<evidence type="ECO:0000313" key="3">
    <source>
        <dbReference type="Proteomes" id="UP001153709"/>
    </source>
</evidence>
<evidence type="ECO:0000259" key="1">
    <source>
        <dbReference type="Pfam" id="PF04669"/>
    </source>
</evidence>
<dbReference type="PANTHER" id="PTHR13410">
    <property type="entry name" value="PROTEIN PBDC1"/>
    <property type="match status" value="1"/>
</dbReference>
<dbReference type="OrthoDB" id="10248897at2759"/>
<feature type="domain" description="Polysaccharide biosynthesis" evidence="1">
    <location>
        <begin position="17"/>
        <end position="140"/>
    </location>
</feature>
<proteinExistence type="predicted"/>
<dbReference type="AlphaFoldDB" id="A0A9N9T6V7"/>
<protein>
    <recommendedName>
        <fullName evidence="1">Polysaccharide biosynthesis domain-containing protein</fullName>
    </recommendedName>
</protein>
<gene>
    <name evidence="2" type="ORF">DIABBA_LOCUS8733</name>
</gene>
<dbReference type="PANTHER" id="PTHR13410:SF9">
    <property type="entry name" value="PROTEIN PBDC1"/>
    <property type="match status" value="1"/>
</dbReference>
<dbReference type="InterPro" id="IPR021148">
    <property type="entry name" value="Polysacc_synth_dom"/>
</dbReference>
<dbReference type="InterPro" id="IPR023139">
    <property type="entry name" value="PBDC1-like_dom_sf"/>
</dbReference>
<evidence type="ECO:0000313" key="2">
    <source>
        <dbReference type="EMBL" id="CAG9835550.1"/>
    </source>
</evidence>
<dbReference type="Pfam" id="PF04669">
    <property type="entry name" value="PBDC1"/>
    <property type="match status" value="1"/>
</dbReference>
<keyword evidence="3" id="KW-1185">Reference proteome</keyword>
<dbReference type="GO" id="GO:0005737">
    <property type="term" value="C:cytoplasm"/>
    <property type="evidence" value="ECO:0007669"/>
    <property type="project" value="TreeGrafter"/>
</dbReference>